<dbReference type="AlphaFoldDB" id="A0A4Q2SWX0"/>
<evidence type="ECO:0000259" key="3">
    <source>
        <dbReference type="Pfam" id="PF13649"/>
    </source>
</evidence>
<name>A0A4Q2SWX0_9HYPH</name>
<gene>
    <name evidence="4" type="ORF">EUU22_17660</name>
</gene>
<dbReference type="InterPro" id="IPR041698">
    <property type="entry name" value="Methyltransf_25"/>
</dbReference>
<protein>
    <submittedName>
        <fullName evidence="4">Class I SAM-dependent methyltransferase</fullName>
    </submittedName>
</protein>
<keyword evidence="1 4" id="KW-0489">Methyltransferase</keyword>
<dbReference type="Pfam" id="PF13649">
    <property type="entry name" value="Methyltransf_25"/>
    <property type="match status" value="1"/>
</dbReference>
<feature type="domain" description="Methyltransferase" evidence="3">
    <location>
        <begin position="42"/>
        <end position="130"/>
    </location>
</feature>
<reference evidence="4 5" key="1">
    <citation type="submission" date="2019-01" db="EMBL/GenBank/DDBJ databases">
        <authorList>
            <person name="Deng T."/>
        </authorList>
    </citation>
    <scope>NUCLEOTIDE SEQUENCE [LARGE SCALE GENOMIC DNA]</scope>
    <source>
        <strain evidence="4 5">F8825</strain>
    </source>
</reference>
<dbReference type="PANTHER" id="PTHR43861:SF1">
    <property type="entry name" value="TRANS-ACONITATE 2-METHYLTRANSFERASE"/>
    <property type="match status" value="1"/>
</dbReference>
<dbReference type="Gene3D" id="3.40.50.150">
    <property type="entry name" value="Vaccinia Virus protein VP39"/>
    <property type="match status" value="1"/>
</dbReference>
<dbReference type="RefSeq" id="WP_129333308.1">
    <property type="nucleotide sequence ID" value="NZ_SDVB01000253.1"/>
</dbReference>
<dbReference type="PANTHER" id="PTHR43861">
    <property type="entry name" value="TRANS-ACONITATE 2-METHYLTRANSFERASE-RELATED"/>
    <property type="match status" value="1"/>
</dbReference>
<comment type="caution">
    <text evidence="4">The sequence shown here is derived from an EMBL/GenBank/DDBJ whole genome shotgun (WGS) entry which is preliminary data.</text>
</comment>
<sequence length="196" mass="21313">MPRDPSLAFYETNAASYAGRSRSVPHARLGAFLGGLTSGARILELGCGAGDDTAAMLARGFDVVPTDGSAAMAFQAETRLRRPVRVMRFSELDETGLYDGIWANACLLHVPLAELPPVLGKIRRALRPAGLFYASFKAGQGEGYDRFGRYYNRPTPEWLTRQYKAQGFAEPVIESAEGGGYDGVATEWLHVRARPA</sequence>
<keyword evidence="2 4" id="KW-0808">Transferase</keyword>
<dbReference type="InterPro" id="IPR029063">
    <property type="entry name" value="SAM-dependent_MTases_sf"/>
</dbReference>
<evidence type="ECO:0000256" key="1">
    <source>
        <dbReference type="ARBA" id="ARBA00022603"/>
    </source>
</evidence>
<dbReference type="CDD" id="cd02440">
    <property type="entry name" value="AdoMet_MTases"/>
    <property type="match status" value="1"/>
</dbReference>
<keyword evidence="5" id="KW-1185">Reference proteome</keyword>
<evidence type="ECO:0000313" key="4">
    <source>
        <dbReference type="EMBL" id="RYC09911.1"/>
    </source>
</evidence>
<dbReference type="GO" id="GO:0032259">
    <property type="term" value="P:methylation"/>
    <property type="evidence" value="ECO:0007669"/>
    <property type="project" value="UniProtKB-KW"/>
</dbReference>
<dbReference type="Proteomes" id="UP000291088">
    <property type="component" value="Unassembled WGS sequence"/>
</dbReference>
<dbReference type="EMBL" id="SDVB01000253">
    <property type="protein sequence ID" value="RYC09911.1"/>
    <property type="molecule type" value="Genomic_DNA"/>
</dbReference>
<accession>A0A4Q2SWX0</accession>
<dbReference type="GO" id="GO:0008168">
    <property type="term" value="F:methyltransferase activity"/>
    <property type="evidence" value="ECO:0007669"/>
    <property type="project" value="UniProtKB-KW"/>
</dbReference>
<evidence type="ECO:0000313" key="5">
    <source>
        <dbReference type="Proteomes" id="UP000291088"/>
    </source>
</evidence>
<dbReference type="SUPFAM" id="SSF53335">
    <property type="entry name" value="S-adenosyl-L-methionine-dependent methyltransferases"/>
    <property type="match status" value="1"/>
</dbReference>
<evidence type="ECO:0000256" key="2">
    <source>
        <dbReference type="ARBA" id="ARBA00022679"/>
    </source>
</evidence>
<proteinExistence type="predicted"/>
<organism evidence="4 5">
    <name type="scientific">Ciceribacter ferrooxidans</name>
    <dbReference type="NCBI Taxonomy" id="2509717"/>
    <lineage>
        <taxon>Bacteria</taxon>
        <taxon>Pseudomonadati</taxon>
        <taxon>Pseudomonadota</taxon>
        <taxon>Alphaproteobacteria</taxon>
        <taxon>Hyphomicrobiales</taxon>
        <taxon>Rhizobiaceae</taxon>
        <taxon>Ciceribacter</taxon>
    </lineage>
</organism>
<dbReference type="OrthoDB" id="9804312at2"/>